<reference evidence="2" key="2">
    <citation type="submission" date="2021-12" db="EMBL/GenBank/DDBJ databases">
        <title>Resequencing data analysis of finger millet.</title>
        <authorList>
            <person name="Hatakeyama M."/>
            <person name="Aluri S."/>
            <person name="Balachadran M.T."/>
            <person name="Sivarajan S.R."/>
            <person name="Poveda L."/>
            <person name="Shimizu-Inatsugi R."/>
            <person name="Schlapbach R."/>
            <person name="Sreeman S.M."/>
            <person name="Shimizu K.K."/>
        </authorList>
    </citation>
    <scope>NUCLEOTIDE SEQUENCE</scope>
</reference>
<organism evidence="2 3">
    <name type="scientific">Eleusine coracana subsp. coracana</name>
    <dbReference type="NCBI Taxonomy" id="191504"/>
    <lineage>
        <taxon>Eukaryota</taxon>
        <taxon>Viridiplantae</taxon>
        <taxon>Streptophyta</taxon>
        <taxon>Embryophyta</taxon>
        <taxon>Tracheophyta</taxon>
        <taxon>Spermatophyta</taxon>
        <taxon>Magnoliopsida</taxon>
        <taxon>Liliopsida</taxon>
        <taxon>Poales</taxon>
        <taxon>Poaceae</taxon>
        <taxon>PACMAD clade</taxon>
        <taxon>Chloridoideae</taxon>
        <taxon>Cynodonteae</taxon>
        <taxon>Eleusininae</taxon>
        <taxon>Eleusine</taxon>
    </lineage>
</organism>
<keyword evidence="3" id="KW-1185">Reference proteome</keyword>
<keyword evidence="1" id="KW-0812">Transmembrane</keyword>
<dbReference type="Proteomes" id="UP001054889">
    <property type="component" value="Unassembled WGS sequence"/>
</dbReference>
<evidence type="ECO:0000313" key="2">
    <source>
        <dbReference type="EMBL" id="GJN28313.1"/>
    </source>
</evidence>
<gene>
    <name evidence="2" type="primary">gb16422</name>
    <name evidence="2" type="ORF">PR202_gb16422</name>
</gene>
<dbReference type="EMBL" id="BQKI01000080">
    <property type="protein sequence ID" value="GJN28313.1"/>
    <property type="molecule type" value="Genomic_DNA"/>
</dbReference>
<evidence type="ECO:0000256" key="1">
    <source>
        <dbReference type="SAM" id="Phobius"/>
    </source>
</evidence>
<sequence>MPVLRWSWTMVVSWTNIIVMTTSLMVIIIVISPILIISSTMVVAVLPWRRILPILSSVVPSVVPAVVSWRRILAVLSLVVPSVVHPPIAAFFLIASVIPSVFFIMRVDGVSSITDIETISQIFTPMPTS</sequence>
<name>A0AAV5F0T5_ELECO</name>
<evidence type="ECO:0000313" key="3">
    <source>
        <dbReference type="Proteomes" id="UP001054889"/>
    </source>
</evidence>
<proteinExistence type="predicted"/>
<feature type="transmembrane region" description="Helical" evidence="1">
    <location>
        <begin position="58"/>
        <end position="80"/>
    </location>
</feature>
<dbReference type="AlphaFoldDB" id="A0AAV5F0T5"/>
<protein>
    <submittedName>
        <fullName evidence="2">Uncharacterized protein</fullName>
    </submittedName>
</protein>
<accession>A0AAV5F0T5</accession>
<keyword evidence="1" id="KW-1133">Transmembrane helix</keyword>
<feature type="transmembrane region" description="Helical" evidence="1">
    <location>
        <begin position="20"/>
        <end position="46"/>
    </location>
</feature>
<reference evidence="2" key="1">
    <citation type="journal article" date="2018" name="DNA Res.">
        <title>Multiple hybrid de novo genome assembly of finger millet, an orphan allotetraploid crop.</title>
        <authorList>
            <person name="Hatakeyama M."/>
            <person name="Aluri S."/>
            <person name="Balachadran M.T."/>
            <person name="Sivarajan S.R."/>
            <person name="Patrignani A."/>
            <person name="Gruter S."/>
            <person name="Poveda L."/>
            <person name="Shimizu-Inatsugi R."/>
            <person name="Baeten J."/>
            <person name="Francoijs K.J."/>
            <person name="Nataraja K.N."/>
            <person name="Reddy Y.A.N."/>
            <person name="Phadnis S."/>
            <person name="Ravikumar R.L."/>
            <person name="Schlapbach R."/>
            <person name="Sreeman S.M."/>
            <person name="Shimizu K.K."/>
        </authorList>
    </citation>
    <scope>NUCLEOTIDE SEQUENCE</scope>
</reference>
<keyword evidence="1" id="KW-0472">Membrane</keyword>
<comment type="caution">
    <text evidence="2">The sequence shown here is derived from an EMBL/GenBank/DDBJ whole genome shotgun (WGS) entry which is preliminary data.</text>
</comment>
<feature type="transmembrane region" description="Helical" evidence="1">
    <location>
        <begin position="86"/>
        <end position="105"/>
    </location>
</feature>